<dbReference type="GeneID" id="103321439"/>
<accession>A0ABM0N9J2</accession>
<evidence type="ECO:0000313" key="4">
    <source>
        <dbReference type="RefSeq" id="XP_008221465.1"/>
    </source>
</evidence>
<evidence type="ECO:0000256" key="2">
    <source>
        <dbReference type="SAM" id="SignalP"/>
    </source>
</evidence>
<feature type="compositionally biased region" description="Low complexity" evidence="1">
    <location>
        <begin position="61"/>
        <end position="72"/>
    </location>
</feature>
<dbReference type="PANTHER" id="PTHR37177">
    <property type="entry name" value="PROTEIN PSY1"/>
    <property type="match status" value="1"/>
</dbReference>
<feature type="chain" id="PRO_5045236599" evidence="2">
    <location>
        <begin position="23"/>
        <end position="81"/>
    </location>
</feature>
<feature type="signal peptide" evidence="2">
    <location>
        <begin position="1"/>
        <end position="22"/>
    </location>
</feature>
<gene>
    <name evidence="4" type="primary">LOC103321439</name>
</gene>
<reference evidence="3" key="1">
    <citation type="journal article" date="2012" name="Nat. Commun.">
        <title>The genome of Prunus mume.</title>
        <authorList>
            <person name="Zhang Q."/>
            <person name="Chen W."/>
            <person name="Sun L."/>
            <person name="Zhao F."/>
            <person name="Huang B."/>
            <person name="Yang W."/>
            <person name="Tao Y."/>
            <person name="Wang J."/>
            <person name="Yuan Z."/>
            <person name="Fan G."/>
            <person name="Xing Z."/>
            <person name="Han C."/>
            <person name="Pan H."/>
            <person name="Zhong X."/>
            <person name="Shi W."/>
            <person name="Liang X."/>
            <person name="Du D."/>
            <person name="Sun F."/>
            <person name="Xu Z."/>
            <person name="Hao R."/>
            <person name="Lv T."/>
            <person name="Lv Y."/>
            <person name="Zheng Z."/>
            <person name="Sun M."/>
            <person name="Luo L."/>
            <person name="Cai M."/>
            <person name="Gao Y."/>
            <person name="Wang J."/>
            <person name="Yin Y."/>
            <person name="Xu X."/>
            <person name="Cheng T."/>
            <person name="Wang J."/>
        </authorList>
    </citation>
    <scope>NUCLEOTIDE SEQUENCE [LARGE SCALE GENOMIC DNA]</scope>
</reference>
<protein>
    <submittedName>
        <fullName evidence="4">Protein PSY3-like</fullName>
    </submittedName>
</protein>
<name>A0ABM0N9J2_PRUMU</name>
<keyword evidence="2" id="KW-0732">Signal</keyword>
<dbReference type="RefSeq" id="XP_008221465.1">
    <property type="nucleotide sequence ID" value="XM_008223243.1"/>
</dbReference>
<organism evidence="3 4">
    <name type="scientific">Prunus mume</name>
    <name type="common">Japanese apricot</name>
    <name type="synonym">Armeniaca mume</name>
    <dbReference type="NCBI Taxonomy" id="102107"/>
    <lineage>
        <taxon>Eukaryota</taxon>
        <taxon>Viridiplantae</taxon>
        <taxon>Streptophyta</taxon>
        <taxon>Embryophyta</taxon>
        <taxon>Tracheophyta</taxon>
        <taxon>Spermatophyta</taxon>
        <taxon>Magnoliopsida</taxon>
        <taxon>eudicotyledons</taxon>
        <taxon>Gunneridae</taxon>
        <taxon>Pentapetalae</taxon>
        <taxon>rosids</taxon>
        <taxon>fabids</taxon>
        <taxon>Rosales</taxon>
        <taxon>Rosaceae</taxon>
        <taxon>Amygdaloideae</taxon>
        <taxon>Amygdaleae</taxon>
        <taxon>Prunus</taxon>
    </lineage>
</organism>
<evidence type="ECO:0000256" key="1">
    <source>
        <dbReference type="SAM" id="MobiDB-lite"/>
    </source>
</evidence>
<dbReference type="InterPro" id="IPR034430">
    <property type="entry name" value="PSY"/>
</dbReference>
<sequence>MGFGGSRLCLCLLLAFALISSARNNIPFSDDEVVAAMEGRSLMVRTDDYSDPTANRGHDPSSSSSSSFSRAKAGGRGGRKG</sequence>
<reference evidence="4" key="2">
    <citation type="submission" date="2025-08" db="UniProtKB">
        <authorList>
            <consortium name="RefSeq"/>
        </authorList>
    </citation>
    <scope>IDENTIFICATION</scope>
</reference>
<feature type="region of interest" description="Disordered" evidence="1">
    <location>
        <begin position="46"/>
        <end position="81"/>
    </location>
</feature>
<evidence type="ECO:0000313" key="3">
    <source>
        <dbReference type="Proteomes" id="UP000694861"/>
    </source>
</evidence>
<dbReference type="Proteomes" id="UP000694861">
    <property type="component" value="Linkage group LG1"/>
</dbReference>
<proteinExistence type="predicted"/>
<dbReference type="PANTHER" id="PTHR37177:SF4">
    <property type="entry name" value="PROTEIN PSY1"/>
    <property type="match status" value="1"/>
</dbReference>
<keyword evidence="3" id="KW-1185">Reference proteome</keyword>